<protein>
    <submittedName>
        <fullName evidence="3">Rhodanese-related sulfurtransferase</fullName>
    </submittedName>
</protein>
<accession>A0A4Q7YZV4</accession>
<proteinExistence type="predicted"/>
<keyword evidence="1" id="KW-0812">Transmembrane</keyword>
<keyword evidence="4" id="KW-1185">Reference proteome</keyword>
<organism evidence="3 4">
    <name type="scientific">Edaphobacter modestus</name>
    <dbReference type="NCBI Taxonomy" id="388466"/>
    <lineage>
        <taxon>Bacteria</taxon>
        <taxon>Pseudomonadati</taxon>
        <taxon>Acidobacteriota</taxon>
        <taxon>Terriglobia</taxon>
        <taxon>Terriglobales</taxon>
        <taxon>Acidobacteriaceae</taxon>
        <taxon>Edaphobacter</taxon>
    </lineage>
</organism>
<evidence type="ECO:0000313" key="3">
    <source>
        <dbReference type="EMBL" id="RZU43400.1"/>
    </source>
</evidence>
<keyword evidence="1" id="KW-1133">Transmembrane helix</keyword>
<feature type="domain" description="Rhodanese" evidence="2">
    <location>
        <begin position="49"/>
        <end position="141"/>
    </location>
</feature>
<dbReference type="SUPFAM" id="SSF52821">
    <property type="entry name" value="Rhodanese/Cell cycle control phosphatase"/>
    <property type="match status" value="1"/>
</dbReference>
<gene>
    <name evidence="3" type="ORF">BDD14_5059</name>
</gene>
<evidence type="ECO:0000259" key="2">
    <source>
        <dbReference type="PROSITE" id="PS50206"/>
    </source>
</evidence>
<comment type="caution">
    <text evidence="3">The sequence shown here is derived from an EMBL/GenBank/DDBJ whole genome shotgun (WGS) entry which is preliminary data.</text>
</comment>
<sequence length="152" mass="17137">MLFATAVSVVVAVLIAIVGALIWMRRSRRLRELERYTVEAETLRELLDSDSKILVLDVRQPLDLLAHSEIIPGAKRLSPKEVEADPSLIPSDRDVVLYCTCEGQKTSREILRRGLSLGFQRVKLLRGGFSAWKAKGYPVIPYKDSFRLDTVV</sequence>
<evidence type="ECO:0000313" key="4">
    <source>
        <dbReference type="Proteomes" id="UP000292958"/>
    </source>
</evidence>
<dbReference type="SMART" id="SM00450">
    <property type="entry name" value="RHOD"/>
    <property type="match status" value="1"/>
</dbReference>
<dbReference type="Proteomes" id="UP000292958">
    <property type="component" value="Unassembled WGS sequence"/>
</dbReference>
<dbReference type="PROSITE" id="PS50206">
    <property type="entry name" value="RHODANESE_3"/>
    <property type="match status" value="1"/>
</dbReference>
<feature type="transmembrane region" description="Helical" evidence="1">
    <location>
        <begin position="6"/>
        <end position="24"/>
    </location>
</feature>
<keyword evidence="3" id="KW-0808">Transferase</keyword>
<evidence type="ECO:0000256" key="1">
    <source>
        <dbReference type="SAM" id="Phobius"/>
    </source>
</evidence>
<dbReference type="PANTHER" id="PTHR43031:SF1">
    <property type="entry name" value="PYRIDINE NUCLEOTIDE-DISULPHIDE OXIDOREDUCTASE"/>
    <property type="match status" value="1"/>
</dbReference>
<dbReference type="GO" id="GO:0016740">
    <property type="term" value="F:transferase activity"/>
    <property type="evidence" value="ECO:0007669"/>
    <property type="project" value="UniProtKB-KW"/>
</dbReference>
<dbReference type="InterPro" id="IPR001763">
    <property type="entry name" value="Rhodanese-like_dom"/>
</dbReference>
<dbReference type="AlphaFoldDB" id="A0A4Q7YZV4"/>
<dbReference type="RefSeq" id="WP_130421936.1">
    <property type="nucleotide sequence ID" value="NZ_SHKW01000001.1"/>
</dbReference>
<dbReference type="EMBL" id="SHKW01000001">
    <property type="protein sequence ID" value="RZU43400.1"/>
    <property type="molecule type" value="Genomic_DNA"/>
</dbReference>
<name>A0A4Q7YZV4_9BACT</name>
<dbReference type="OrthoDB" id="9800872at2"/>
<reference evidence="3 4" key="1">
    <citation type="submission" date="2019-02" db="EMBL/GenBank/DDBJ databases">
        <title>Genomic Encyclopedia of Archaeal and Bacterial Type Strains, Phase II (KMG-II): from individual species to whole genera.</title>
        <authorList>
            <person name="Goeker M."/>
        </authorList>
    </citation>
    <scope>NUCLEOTIDE SEQUENCE [LARGE SCALE GENOMIC DNA]</scope>
    <source>
        <strain evidence="3 4">DSM 18101</strain>
    </source>
</reference>
<dbReference type="Pfam" id="PF00581">
    <property type="entry name" value="Rhodanese"/>
    <property type="match status" value="1"/>
</dbReference>
<dbReference type="InterPro" id="IPR036873">
    <property type="entry name" value="Rhodanese-like_dom_sf"/>
</dbReference>
<dbReference type="PANTHER" id="PTHR43031">
    <property type="entry name" value="FAD-DEPENDENT OXIDOREDUCTASE"/>
    <property type="match status" value="1"/>
</dbReference>
<dbReference type="Gene3D" id="3.40.250.10">
    <property type="entry name" value="Rhodanese-like domain"/>
    <property type="match status" value="1"/>
</dbReference>
<keyword evidence="1" id="KW-0472">Membrane</keyword>
<dbReference type="InterPro" id="IPR050229">
    <property type="entry name" value="GlpE_sulfurtransferase"/>
</dbReference>